<dbReference type="OrthoDB" id="4989419at2"/>
<comment type="caution">
    <text evidence="7">The sequence shown here is derived from an EMBL/GenBank/DDBJ whole genome shotgun (WGS) entry which is preliminary data.</text>
</comment>
<keyword evidence="8" id="KW-1185">Reference proteome</keyword>
<feature type="transmembrane region" description="Helical" evidence="5">
    <location>
        <begin position="118"/>
        <end position="134"/>
    </location>
</feature>
<dbReference type="AlphaFoldDB" id="A0A506XVF2"/>
<keyword evidence="3 5" id="KW-1133">Transmembrane helix</keyword>
<feature type="transmembrane region" description="Helical" evidence="5">
    <location>
        <begin position="93"/>
        <end position="111"/>
    </location>
</feature>
<keyword evidence="4 5" id="KW-0472">Membrane</keyword>
<feature type="transmembrane region" description="Helical" evidence="5">
    <location>
        <begin position="197"/>
        <end position="214"/>
    </location>
</feature>
<feature type="transmembrane region" description="Helical" evidence="5">
    <location>
        <begin position="146"/>
        <end position="167"/>
    </location>
</feature>
<feature type="transmembrane region" description="Helical" evidence="5">
    <location>
        <begin position="45"/>
        <end position="63"/>
    </location>
</feature>
<reference evidence="7 8" key="1">
    <citation type="submission" date="2019-06" db="EMBL/GenBank/DDBJ databases">
        <authorList>
            <person name="Li F."/>
        </authorList>
    </citation>
    <scope>NUCLEOTIDE SEQUENCE [LARGE SCALE GENOMIC DNA]</scope>
    <source>
        <strain evidence="7 8">10F1D-1</strain>
    </source>
</reference>
<comment type="subcellular location">
    <subcellularLocation>
        <location evidence="1">Membrane</location>
        <topology evidence="1">Multi-pass membrane protein</topology>
    </subcellularLocation>
</comment>
<dbReference type="Proteomes" id="UP000316252">
    <property type="component" value="Unassembled WGS sequence"/>
</dbReference>
<feature type="transmembrane region" description="Helical" evidence="5">
    <location>
        <begin position="270"/>
        <end position="287"/>
    </location>
</feature>
<gene>
    <name evidence="7" type="ORF">FJ657_16040</name>
</gene>
<name>A0A506XVF2_9MICO</name>
<dbReference type="GO" id="GO:0016020">
    <property type="term" value="C:membrane"/>
    <property type="evidence" value="ECO:0007669"/>
    <property type="project" value="UniProtKB-SubCell"/>
</dbReference>
<feature type="transmembrane region" description="Helical" evidence="5">
    <location>
        <begin position="326"/>
        <end position="343"/>
    </location>
</feature>
<feature type="transmembrane region" description="Helical" evidence="5">
    <location>
        <begin position="247"/>
        <end position="264"/>
    </location>
</feature>
<dbReference type="EMBL" id="VHQG01000005">
    <property type="protein sequence ID" value="TPW74146.1"/>
    <property type="molecule type" value="Genomic_DNA"/>
</dbReference>
<proteinExistence type="predicted"/>
<evidence type="ECO:0000256" key="5">
    <source>
        <dbReference type="SAM" id="Phobius"/>
    </source>
</evidence>
<dbReference type="Pfam" id="PF13515">
    <property type="entry name" value="FUSC_2"/>
    <property type="match status" value="1"/>
</dbReference>
<feature type="transmembrane region" description="Helical" evidence="5">
    <location>
        <begin position="294"/>
        <end position="314"/>
    </location>
</feature>
<evidence type="ECO:0000256" key="4">
    <source>
        <dbReference type="ARBA" id="ARBA00023136"/>
    </source>
</evidence>
<evidence type="ECO:0000313" key="7">
    <source>
        <dbReference type="EMBL" id="TPW74146.1"/>
    </source>
</evidence>
<sequence length="358" mass="36849">MKFSDLARSLVAVNPSPRRWPVAIQAGLSMLIPVTVFALAGQLSLGAAASLGAFTAIYAGSLPRRHRMRTIAFVALGLIASAAAGVLLSFDDVLSVVGVVVVTIAAAYLCSATRLGPPGPLFFTLVYGVAAQSARPVELGGGGRDGLLVIGLVALGCVISWLIAAIVMRVPRVKWQTGPIPVVRLPRLRARADRVEVLRQVIAGTVATLVTVPFDLSHAYWSAGSALAVLAIARGSSVTLSRAVHRVLGTLVGAGLFIGIAALHLDEVGVPPGLVLALVLGLLQFGVEMTVVRHYALALVMITPLVLLIAHAAHPSDPVPIALQRLAETIVGAAVAVLVGLATRPLANRAAAADAAGR</sequence>
<evidence type="ECO:0000313" key="8">
    <source>
        <dbReference type="Proteomes" id="UP000316252"/>
    </source>
</evidence>
<protein>
    <submittedName>
        <fullName evidence="7">FUSC family protein</fullName>
    </submittedName>
</protein>
<evidence type="ECO:0000256" key="3">
    <source>
        <dbReference type="ARBA" id="ARBA00022989"/>
    </source>
</evidence>
<feature type="domain" description="Integral membrane bound transporter" evidence="6">
    <location>
        <begin position="209"/>
        <end position="339"/>
    </location>
</feature>
<evidence type="ECO:0000256" key="1">
    <source>
        <dbReference type="ARBA" id="ARBA00004141"/>
    </source>
</evidence>
<dbReference type="InterPro" id="IPR049453">
    <property type="entry name" value="Memb_transporter_dom"/>
</dbReference>
<feature type="transmembrane region" description="Helical" evidence="5">
    <location>
        <begin position="220"/>
        <end position="240"/>
    </location>
</feature>
<evidence type="ECO:0000259" key="6">
    <source>
        <dbReference type="Pfam" id="PF13515"/>
    </source>
</evidence>
<dbReference type="RefSeq" id="WP_141164724.1">
    <property type="nucleotide sequence ID" value="NZ_VHQG01000005.1"/>
</dbReference>
<keyword evidence="2 5" id="KW-0812">Transmembrane</keyword>
<accession>A0A506XVF2</accession>
<feature type="transmembrane region" description="Helical" evidence="5">
    <location>
        <begin position="70"/>
        <end position="87"/>
    </location>
</feature>
<organism evidence="7 8">
    <name type="scientific">Schumannella soli</name>
    <dbReference type="NCBI Taxonomy" id="2590779"/>
    <lineage>
        <taxon>Bacteria</taxon>
        <taxon>Bacillati</taxon>
        <taxon>Actinomycetota</taxon>
        <taxon>Actinomycetes</taxon>
        <taxon>Micrococcales</taxon>
        <taxon>Microbacteriaceae</taxon>
        <taxon>Schumannella</taxon>
    </lineage>
</organism>
<evidence type="ECO:0000256" key="2">
    <source>
        <dbReference type="ARBA" id="ARBA00022692"/>
    </source>
</evidence>